<feature type="domain" description="ATPase AAA-type core" evidence="1">
    <location>
        <begin position="64"/>
        <end position="284"/>
    </location>
</feature>
<dbReference type="Proteomes" id="UP000812844">
    <property type="component" value="Unassembled WGS sequence"/>
</dbReference>
<dbReference type="InterPro" id="IPR034139">
    <property type="entry name" value="TOPRIM_OLD"/>
</dbReference>
<name>A0ABS6W829_9BIFI</name>
<dbReference type="Pfam" id="PF20469">
    <property type="entry name" value="OLD-like_TOPRIM"/>
    <property type="match status" value="1"/>
</dbReference>
<keyword evidence="4" id="KW-1185">Reference proteome</keyword>
<evidence type="ECO:0000259" key="1">
    <source>
        <dbReference type="Pfam" id="PF13304"/>
    </source>
</evidence>
<dbReference type="PANTHER" id="PTHR43581">
    <property type="entry name" value="ATP/GTP PHOSPHATASE"/>
    <property type="match status" value="1"/>
</dbReference>
<organism evidence="3 4">
    <name type="scientific">Bifidobacterium phasiani</name>
    <dbReference type="NCBI Taxonomy" id="2834431"/>
    <lineage>
        <taxon>Bacteria</taxon>
        <taxon>Bacillati</taxon>
        <taxon>Actinomycetota</taxon>
        <taxon>Actinomycetes</taxon>
        <taxon>Bifidobacteriales</taxon>
        <taxon>Bifidobacteriaceae</taxon>
        <taxon>Bifidobacterium</taxon>
    </lineage>
</organism>
<dbReference type="InterPro" id="IPR051396">
    <property type="entry name" value="Bact_Antivir_Def_Nuclease"/>
</dbReference>
<dbReference type="PANTHER" id="PTHR43581:SF4">
    <property type="entry name" value="ATP_GTP PHOSPHATASE"/>
    <property type="match status" value="1"/>
</dbReference>
<feature type="domain" description="OLD protein-like TOPRIM" evidence="2">
    <location>
        <begin position="339"/>
        <end position="405"/>
    </location>
</feature>
<evidence type="ECO:0000313" key="3">
    <source>
        <dbReference type="EMBL" id="MBW3082602.1"/>
    </source>
</evidence>
<dbReference type="EMBL" id="JAHBBD010000007">
    <property type="protein sequence ID" value="MBW3082602.1"/>
    <property type="molecule type" value="Genomic_DNA"/>
</dbReference>
<gene>
    <name evidence="3" type="ORF">KIH73_04270</name>
</gene>
<proteinExistence type="predicted"/>
<comment type="caution">
    <text evidence="3">The sequence shown here is derived from an EMBL/GenBank/DDBJ whole genome shotgun (WGS) entry which is preliminary data.</text>
</comment>
<dbReference type="Pfam" id="PF13304">
    <property type="entry name" value="AAA_21"/>
    <property type="match status" value="1"/>
</dbReference>
<dbReference type="RefSeq" id="WP_219080944.1">
    <property type="nucleotide sequence ID" value="NZ_JAHBBD010000007.1"/>
</dbReference>
<protein>
    <submittedName>
        <fullName evidence="3">AAA family ATPase</fullName>
    </submittedName>
</protein>
<accession>A0ABS6W829</accession>
<evidence type="ECO:0000313" key="4">
    <source>
        <dbReference type="Proteomes" id="UP000812844"/>
    </source>
</evidence>
<dbReference type="InterPro" id="IPR003959">
    <property type="entry name" value="ATPase_AAA_core"/>
</dbReference>
<sequence length="566" mass="63589">MEKEIIEEKAGGYISKVHFNDDTILDTQRNSIVVFVGPNNAGKSQALRDIFAICKNKVPSIVVSDIEIIKNTQPIEDLLDSISTRIEHGSYATYDILNGTVNVDKYTDRHFQESEYFRDFRDLLVANLDTSARLTICNAAGSITRRDPKRHPIHYAAFESKYRKWLSDNFKKAFGVGITPNILYGASIPLCVGEPIRLNGTYEDEQERQEEYAERLALCDQVQNQGDGVKSFTGILLYLMLDYFCTFLIDEPESFLHPPQARIMGQIIGESLADNQQAFISTHSEDIIQGLVETCPDRVSIVRITRSGNTNHFSILSSQNLQDIWNDSLLRHSNIMSSLFHKSVVLCESDSDCKMYSLVENQLKKEGGSYSETLFIHCGGKHRIAKVVSALRSLDIDVKAIVDIDVLNNKQVLQGILHSFGIDWNDIESDYNKIVSNLHSPNESIDRSSARTNVNAIFDDNRSKYLTKSEIDRIRTIISTTSKWTSIKNGGAQALPSGAATQGFNNIDSNLRQHGIYIVPVGELECFIKEVGGHGPDWVNKVLEAYPDLEDAIYTPIRQFVSSMNL</sequence>
<reference evidence="3 4" key="1">
    <citation type="submission" date="2021-05" db="EMBL/GenBank/DDBJ databases">
        <title>Phylogenetic classification of ten novel species belonging to the genus Bifidobacterium comprising B. colchicus sp. nov., B. abeli sp. nov., B. bicoloris sp. nov., B. guerezis sp. nov., B. rosaliae sp. nov., B. santillanensis sp. nov., B. argentati sp. nov., B. amazzoni sp. nov., B. pluviali sp. nov., and B. pinnaculum sp. nov.</title>
        <authorList>
            <person name="Lugli G.A."/>
            <person name="Ruiz Garcia L."/>
            <person name="Margolles A."/>
            <person name="Ventura M."/>
        </authorList>
    </citation>
    <scope>NUCLEOTIDE SEQUENCE [LARGE SCALE GENOMIC DNA]</scope>
    <source>
        <strain evidence="3 4">6T3</strain>
    </source>
</reference>
<evidence type="ECO:0000259" key="2">
    <source>
        <dbReference type="Pfam" id="PF20469"/>
    </source>
</evidence>